<evidence type="ECO:0000313" key="9">
    <source>
        <dbReference type="EMBL" id="RYB96736.1"/>
    </source>
</evidence>
<evidence type="ECO:0000313" key="10">
    <source>
        <dbReference type="Proteomes" id="UP000291838"/>
    </source>
</evidence>
<comment type="similarity">
    <text evidence="2">Belongs to the glycosyltransferase 2 family.</text>
</comment>
<evidence type="ECO:0000256" key="1">
    <source>
        <dbReference type="ARBA" id="ARBA00004141"/>
    </source>
</evidence>
<dbReference type="InterPro" id="IPR029044">
    <property type="entry name" value="Nucleotide-diphossugar_trans"/>
</dbReference>
<dbReference type="PANTHER" id="PTHR48090:SF1">
    <property type="entry name" value="PROPHAGE BACTOPRENOL GLUCOSYL TRANSFERASE HOMOLOG"/>
    <property type="match status" value="1"/>
</dbReference>
<dbReference type="RefSeq" id="WP_129473683.1">
    <property type="nucleotide sequence ID" value="NZ_SDWS01000001.1"/>
</dbReference>
<feature type="domain" description="Glycosyltransferase 2-like" evidence="8">
    <location>
        <begin position="6"/>
        <end position="136"/>
    </location>
</feature>
<name>A0A4Q2S5W5_9ACTN</name>
<proteinExistence type="inferred from homology"/>
<evidence type="ECO:0000256" key="7">
    <source>
        <dbReference type="ARBA" id="ARBA00023136"/>
    </source>
</evidence>
<keyword evidence="3" id="KW-0328">Glycosyltransferase</keyword>
<evidence type="ECO:0000256" key="5">
    <source>
        <dbReference type="ARBA" id="ARBA00022692"/>
    </source>
</evidence>
<evidence type="ECO:0000256" key="6">
    <source>
        <dbReference type="ARBA" id="ARBA00022989"/>
    </source>
</evidence>
<dbReference type="Gene3D" id="3.90.550.10">
    <property type="entry name" value="Spore Coat Polysaccharide Biosynthesis Protein SpsA, Chain A"/>
    <property type="match status" value="1"/>
</dbReference>
<keyword evidence="4 9" id="KW-0808">Transferase</keyword>
<dbReference type="AlphaFoldDB" id="A0A4Q2S5W5"/>
<gene>
    <name evidence="9" type="ORF">EUA06_04050</name>
</gene>
<comment type="caution">
    <text evidence="9">The sequence shown here is derived from an EMBL/GenBank/DDBJ whole genome shotgun (WGS) entry which is preliminary data.</text>
</comment>
<dbReference type="PANTHER" id="PTHR48090">
    <property type="entry name" value="UNDECAPRENYL-PHOSPHATE 4-DEOXY-4-FORMAMIDO-L-ARABINOSE TRANSFERASE-RELATED"/>
    <property type="match status" value="1"/>
</dbReference>
<dbReference type="Proteomes" id="UP000291838">
    <property type="component" value="Unassembled WGS sequence"/>
</dbReference>
<keyword evidence="5" id="KW-0812">Transmembrane</keyword>
<organism evidence="9 10">
    <name type="scientific">Nocardioides glacieisoli</name>
    <dbReference type="NCBI Taxonomy" id="1168730"/>
    <lineage>
        <taxon>Bacteria</taxon>
        <taxon>Bacillati</taxon>
        <taxon>Actinomycetota</taxon>
        <taxon>Actinomycetes</taxon>
        <taxon>Propionibacteriales</taxon>
        <taxon>Nocardioidaceae</taxon>
        <taxon>Nocardioides</taxon>
    </lineage>
</organism>
<keyword evidence="7" id="KW-0472">Membrane</keyword>
<keyword evidence="6" id="KW-1133">Transmembrane helix</keyword>
<dbReference type="EMBL" id="SDWS01000001">
    <property type="protein sequence ID" value="RYB96736.1"/>
    <property type="molecule type" value="Genomic_DNA"/>
</dbReference>
<reference evidence="9 10" key="1">
    <citation type="submission" date="2019-01" db="EMBL/GenBank/DDBJ databases">
        <title>Novel species of Nocardioides.</title>
        <authorList>
            <person name="Liu Q."/>
            <person name="Xin Y.-H."/>
        </authorList>
    </citation>
    <scope>NUCLEOTIDE SEQUENCE [LARGE SCALE GENOMIC DNA]</scope>
    <source>
        <strain evidence="9 10">HLT3-15</strain>
    </source>
</reference>
<keyword evidence="10" id="KW-1185">Reference proteome</keyword>
<dbReference type="InterPro" id="IPR050256">
    <property type="entry name" value="Glycosyltransferase_2"/>
</dbReference>
<protein>
    <submittedName>
        <fullName evidence="9">Glycosyltransferase</fullName>
    </submittedName>
</protein>
<dbReference type="GO" id="GO:0005886">
    <property type="term" value="C:plasma membrane"/>
    <property type="evidence" value="ECO:0007669"/>
    <property type="project" value="TreeGrafter"/>
</dbReference>
<comment type="subcellular location">
    <subcellularLocation>
        <location evidence="1">Membrane</location>
        <topology evidence="1">Multi-pass membrane protein</topology>
    </subcellularLocation>
</comment>
<dbReference type="InterPro" id="IPR001173">
    <property type="entry name" value="Glyco_trans_2-like"/>
</dbReference>
<accession>A0A4Q2S5W5</accession>
<evidence type="ECO:0000259" key="8">
    <source>
        <dbReference type="Pfam" id="PF00535"/>
    </source>
</evidence>
<dbReference type="GO" id="GO:0016757">
    <property type="term" value="F:glycosyltransferase activity"/>
    <property type="evidence" value="ECO:0007669"/>
    <property type="project" value="UniProtKB-KW"/>
</dbReference>
<dbReference type="Pfam" id="PF00535">
    <property type="entry name" value="Glycos_transf_2"/>
    <property type="match status" value="1"/>
</dbReference>
<dbReference type="OrthoDB" id="9811884at2"/>
<evidence type="ECO:0000256" key="3">
    <source>
        <dbReference type="ARBA" id="ARBA00022676"/>
    </source>
</evidence>
<dbReference type="SUPFAM" id="SSF53448">
    <property type="entry name" value="Nucleotide-diphospho-sugar transferases"/>
    <property type="match status" value="1"/>
</dbReference>
<sequence length="250" mass="26121">MSGVGVVVPMHATRDCLDELLARIAACVPDAEVVLVDDACPQGSGAAVRALTGRLPAGLRCRLVTVRPGVGQHSAVLLGLAESTSAVTVVMDADLQDPPEAIRTLVDALAEGSAPVVAAGRRGSYEARGRLASGRWHRRAMHLASGGRVPRDAGMFLAMTASARDAVLALDDPVAPLVPALARAGIPLRTVPVQRAPRTSGATATTSRVRVRTSVRGLLTVLPVHPFVRSVRARRWQHPHITVTDIGGPP</sequence>
<evidence type="ECO:0000256" key="4">
    <source>
        <dbReference type="ARBA" id="ARBA00022679"/>
    </source>
</evidence>
<evidence type="ECO:0000256" key="2">
    <source>
        <dbReference type="ARBA" id="ARBA00006739"/>
    </source>
</evidence>